<evidence type="ECO:0000259" key="4">
    <source>
        <dbReference type="PROSITE" id="PS50158"/>
    </source>
</evidence>
<dbReference type="InterPro" id="IPR001878">
    <property type="entry name" value="Znf_CCHC"/>
</dbReference>
<evidence type="ECO:0000256" key="1">
    <source>
        <dbReference type="PROSITE-ProRule" id="PRU00047"/>
    </source>
</evidence>
<dbReference type="PANTHER" id="PTHR45125">
    <property type="entry name" value="F21J9.4-RELATED"/>
    <property type="match status" value="1"/>
</dbReference>
<gene>
    <name evidence="5" type="ORF">QYE76_052392</name>
</gene>
<keyword evidence="6" id="KW-1185">Reference proteome</keyword>
<keyword evidence="2" id="KW-0175">Coiled coil</keyword>
<dbReference type="GO" id="GO:0003676">
    <property type="term" value="F:nucleic acid binding"/>
    <property type="evidence" value="ECO:0007669"/>
    <property type="project" value="InterPro"/>
</dbReference>
<keyword evidence="1" id="KW-0863">Zinc-finger</keyword>
<reference evidence="5" key="1">
    <citation type="submission" date="2023-07" db="EMBL/GenBank/DDBJ databases">
        <title>A chromosome-level genome assembly of Lolium multiflorum.</title>
        <authorList>
            <person name="Chen Y."/>
            <person name="Copetti D."/>
            <person name="Kolliker R."/>
            <person name="Studer B."/>
        </authorList>
    </citation>
    <scope>NUCLEOTIDE SEQUENCE</scope>
    <source>
        <strain evidence="5">02402/16</strain>
        <tissue evidence="5">Leaf</tissue>
    </source>
</reference>
<keyword evidence="1" id="KW-0862">Zinc</keyword>
<name>A0AAD8SVI6_LOLMU</name>
<proteinExistence type="predicted"/>
<evidence type="ECO:0000313" key="5">
    <source>
        <dbReference type="EMBL" id="KAK1664233.1"/>
    </source>
</evidence>
<organism evidence="5 6">
    <name type="scientific">Lolium multiflorum</name>
    <name type="common">Italian ryegrass</name>
    <name type="synonym">Lolium perenne subsp. multiflorum</name>
    <dbReference type="NCBI Taxonomy" id="4521"/>
    <lineage>
        <taxon>Eukaryota</taxon>
        <taxon>Viridiplantae</taxon>
        <taxon>Streptophyta</taxon>
        <taxon>Embryophyta</taxon>
        <taxon>Tracheophyta</taxon>
        <taxon>Spermatophyta</taxon>
        <taxon>Magnoliopsida</taxon>
        <taxon>Liliopsida</taxon>
        <taxon>Poales</taxon>
        <taxon>Poaceae</taxon>
        <taxon>BOP clade</taxon>
        <taxon>Pooideae</taxon>
        <taxon>Poodae</taxon>
        <taxon>Poeae</taxon>
        <taxon>Poeae Chloroplast Group 2 (Poeae type)</taxon>
        <taxon>Loliodinae</taxon>
        <taxon>Loliinae</taxon>
        <taxon>Lolium</taxon>
    </lineage>
</organism>
<evidence type="ECO:0000256" key="3">
    <source>
        <dbReference type="SAM" id="MobiDB-lite"/>
    </source>
</evidence>
<dbReference type="InterPro" id="IPR029466">
    <property type="entry name" value="NAM-associated_C"/>
</dbReference>
<dbReference type="SUPFAM" id="SSF57756">
    <property type="entry name" value="Retrovirus zinc finger-like domains"/>
    <property type="match status" value="1"/>
</dbReference>
<dbReference type="GO" id="GO:0008270">
    <property type="term" value="F:zinc ion binding"/>
    <property type="evidence" value="ECO:0007669"/>
    <property type="project" value="UniProtKB-KW"/>
</dbReference>
<dbReference type="EMBL" id="JAUUTY010000003">
    <property type="protein sequence ID" value="KAK1664233.1"/>
    <property type="molecule type" value="Genomic_DNA"/>
</dbReference>
<feature type="region of interest" description="Disordered" evidence="3">
    <location>
        <begin position="312"/>
        <end position="338"/>
    </location>
</feature>
<evidence type="ECO:0000313" key="6">
    <source>
        <dbReference type="Proteomes" id="UP001231189"/>
    </source>
</evidence>
<keyword evidence="1" id="KW-0479">Metal-binding</keyword>
<dbReference type="Gene3D" id="4.10.60.10">
    <property type="entry name" value="Zinc finger, CCHC-type"/>
    <property type="match status" value="1"/>
</dbReference>
<dbReference type="PROSITE" id="PS50158">
    <property type="entry name" value="ZF_CCHC"/>
    <property type="match status" value="1"/>
</dbReference>
<evidence type="ECO:0000256" key="2">
    <source>
        <dbReference type="SAM" id="Coils"/>
    </source>
</evidence>
<dbReference type="SMART" id="SM00343">
    <property type="entry name" value="ZnF_C2HC"/>
    <property type="match status" value="1"/>
</dbReference>
<feature type="domain" description="CCHC-type" evidence="4">
    <location>
        <begin position="160"/>
        <end position="175"/>
    </location>
</feature>
<feature type="compositionally biased region" description="Basic and acidic residues" evidence="3">
    <location>
        <begin position="113"/>
        <end position="122"/>
    </location>
</feature>
<feature type="region of interest" description="Disordered" evidence="3">
    <location>
        <begin position="64"/>
        <end position="153"/>
    </location>
</feature>
<protein>
    <recommendedName>
        <fullName evidence="4">CCHC-type domain-containing protein</fullName>
    </recommendedName>
</protein>
<dbReference type="PANTHER" id="PTHR45125:SF48">
    <property type="entry name" value="MYB-LIKE DOMAIN-CONTAINING PROTEIN"/>
    <property type="match status" value="1"/>
</dbReference>
<dbReference type="Proteomes" id="UP001231189">
    <property type="component" value="Unassembled WGS sequence"/>
</dbReference>
<dbReference type="InterPro" id="IPR036875">
    <property type="entry name" value="Znf_CCHC_sf"/>
</dbReference>
<dbReference type="Pfam" id="PF14303">
    <property type="entry name" value="NAM-associated"/>
    <property type="match status" value="1"/>
</dbReference>
<dbReference type="Pfam" id="PF00098">
    <property type="entry name" value="zf-CCHC"/>
    <property type="match status" value="1"/>
</dbReference>
<feature type="compositionally biased region" description="Low complexity" evidence="3">
    <location>
        <begin position="87"/>
        <end position="110"/>
    </location>
</feature>
<comment type="caution">
    <text evidence="5">The sequence shown here is derived from an EMBL/GenBank/DDBJ whole genome shotgun (WGS) entry which is preliminary data.</text>
</comment>
<dbReference type="AlphaFoldDB" id="A0AAD8SVI6"/>
<feature type="compositionally biased region" description="Low complexity" evidence="3">
    <location>
        <begin position="124"/>
        <end position="133"/>
    </location>
</feature>
<feature type="coiled-coil region" evidence="2">
    <location>
        <begin position="387"/>
        <end position="414"/>
    </location>
</feature>
<accession>A0AAD8SVI6</accession>
<sequence length="450" mass="51022">MDDFCALARYAPEDIDTDAKRREKFLNGLKGELKIPLSVAYAPSYQSLLDQAITLDNNIKKEENRKRKFGNSKNHTEPFYKKHHSSDGNGSHNSHNHNGNFGKGNGNNYNGHRHNEGLKGDHSNGNPNGNNGRHNGGNGHQNGNNGQHRRNSGDLSHITCFKCKKTGHFADRCTEKKPDEVIKPNPFQKGQIVEEIKVVLVIAVIQKGKVYWAKVLQQYNETRMHPPYHITSPRTEESLRKRWNYIKQETSKFCSAVEHAINNPVSRALEKFRATHKKGFHMVHCWDVLKDANKWMTSFASYNEAVRNGTAINLDGEDDDQSRPALPPRPRGHKATKADLQREAQALAFTMSMEKMMADNRAALAARDEKRRLEKEAAAAIYHNLAKEVIEVQKADAEAKLLDAEARRMDAQAKILAEDTRIMLADLSSVDDDTRAWFMKRRAEIRARDA</sequence>